<dbReference type="PROSITE" id="PS50030">
    <property type="entry name" value="UBA"/>
    <property type="match status" value="1"/>
</dbReference>
<keyword evidence="6" id="KW-0967">Endosome</keyword>
<dbReference type="Pfam" id="PF12763">
    <property type="entry name" value="EH"/>
    <property type="match status" value="3"/>
</dbReference>
<feature type="compositionally biased region" description="Acidic residues" evidence="12">
    <location>
        <begin position="993"/>
        <end position="1007"/>
    </location>
</feature>
<feature type="compositionally biased region" description="Polar residues" evidence="12">
    <location>
        <begin position="1092"/>
        <end position="1106"/>
    </location>
</feature>
<feature type="compositionally biased region" description="Polar residues" evidence="12">
    <location>
        <begin position="1209"/>
        <end position="1219"/>
    </location>
</feature>
<evidence type="ECO:0000259" key="13">
    <source>
        <dbReference type="PROSITE" id="PS50030"/>
    </source>
</evidence>
<feature type="compositionally biased region" description="Low complexity" evidence="12">
    <location>
        <begin position="368"/>
        <end position="382"/>
    </location>
</feature>
<feature type="domain" description="EH" evidence="14">
    <location>
        <begin position="285"/>
        <end position="374"/>
    </location>
</feature>
<dbReference type="GO" id="GO:0005886">
    <property type="term" value="C:plasma membrane"/>
    <property type="evidence" value="ECO:0007669"/>
    <property type="project" value="UniProtKB-SubCell"/>
</dbReference>
<feature type="compositionally biased region" description="Low complexity" evidence="12">
    <location>
        <begin position="842"/>
        <end position="854"/>
    </location>
</feature>
<dbReference type="Gene3D" id="1.10.8.10">
    <property type="entry name" value="DNA helicase RuvA subunit, C-terminal domain"/>
    <property type="match status" value="1"/>
</dbReference>
<evidence type="ECO:0000256" key="2">
    <source>
        <dbReference type="ARBA" id="ARBA00004134"/>
    </source>
</evidence>
<keyword evidence="7 11" id="KW-0175">Coiled coil</keyword>
<feature type="coiled-coil region" evidence="11">
    <location>
        <begin position="549"/>
        <end position="646"/>
    </location>
</feature>
<comment type="subcellular location">
    <subcellularLocation>
        <location evidence="3">Cell membrane</location>
        <topology evidence="3">Peripheral membrane protein</topology>
        <orientation evidence="3">Cytoplasmic side</orientation>
    </subcellularLocation>
    <subcellularLocation>
        <location evidence="2">Cytoplasm</location>
        <location evidence="2">Cytoskeleton</location>
        <location evidence="2">Actin patch</location>
    </subcellularLocation>
    <subcellularLocation>
        <location evidence="1">Endosome membrane</location>
        <topology evidence="1">Peripheral membrane protein</topology>
        <orientation evidence="1">Cytoplasmic side</orientation>
    </subcellularLocation>
</comment>
<dbReference type="PROSITE" id="PS50031">
    <property type="entry name" value="EH"/>
    <property type="match status" value="3"/>
</dbReference>
<evidence type="ECO:0000256" key="3">
    <source>
        <dbReference type="ARBA" id="ARBA00004413"/>
    </source>
</evidence>
<dbReference type="PANTHER" id="PTHR11216:SF170">
    <property type="entry name" value="DYNAMIN ASSOCIATED PROTEIN 160, ISOFORM D"/>
    <property type="match status" value="1"/>
</dbReference>
<keyword evidence="5" id="KW-0254">Endocytosis</keyword>
<dbReference type="Proteomes" id="UP000308133">
    <property type="component" value="Unassembled WGS sequence"/>
</dbReference>
<feature type="region of interest" description="Disordered" evidence="12">
    <location>
        <begin position="483"/>
        <end position="513"/>
    </location>
</feature>
<feature type="compositionally biased region" description="Polar residues" evidence="12">
    <location>
        <begin position="267"/>
        <end position="278"/>
    </location>
</feature>
<feature type="domain" description="EF-hand" evidence="15">
    <location>
        <begin position="284"/>
        <end position="319"/>
    </location>
</feature>
<reference evidence="16 17" key="1">
    <citation type="submission" date="2018-02" db="EMBL/GenBank/DDBJ databases">
        <title>Draft genome sequences of Elsinoe sp., causing black scab on jojoba.</title>
        <authorList>
            <person name="Stodart B."/>
            <person name="Jeffress S."/>
            <person name="Ash G."/>
            <person name="Arun Chinnappa K."/>
        </authorList>
    </citation>
    <scope>NUCLEOTIDE SEQUENCE [LARGE SCALE GENOMIC DNA]</scope>
    <source>
        <strain evidence="16 17">Hillstone_2</strain>
    </source>
</reference>
<evidence type="ECO:0000256" key="6">
    <source>
        <dbReference type="ARBA" id="ARBA00022753"/>
    </source>
</evidence>
<sequence length="1353" mass="143110">MADGDMNPPVLNLTPDEKRVFSQLFQQADTDRLGVVTGEVAVKFFEKTKLAPNVLGEIWQLADTENRGLLTKAGFCVALRLIAHYQAGRDPTPELAFKPGPIPKFEGVNLQPPTSPAVGNAQPNQLQPQGSGIRIPPIIPEKAAQYSSLFERSGAQGGLLSGEAARAIFERAGLPNEILGRIWSLADREQKGALDITEFIIAMHLITSFKSRTMTALPSVLPPGLYEAAQRRGQPGPRPQGPSGVPRQFTGPQRTSSPLARPPYGTPPQQVAQTTGSNWLITPQEKAKYDQFFENIDTNRSGYLTGEQAVKFFSDSGLGEETLASIWDLADIRSEGQLNRDEFAVAMYLIRQSRSGTPLPAFLPAALVPPSMRNQPQGQAPQAPAPNAPTFDGSAVNNAPPAAKSAADDLFGLDSSPVRPAPAQTVQTTGGSAAGRAPFDADPFSNEKAQPFTPQFTGPSNQSSMFKPFQPTSAFGASLAVQNTGGSAASSQPQNRSVQPSQPSASDDLLGDNDEEQSKKLTEDTTELANMSTQIGNLRTQMQTVQTKRSTHERDVANTNSQKQELQQRLAQFRSQYEQEVQTVKSLEQQLNTSRTETRKLEQELAMIEGSHQDLQSQHAQISQALEADRAENANLKTRISQLNTEISQLRPQIDKMRSEARQQKGMVAINKKQLATNEGERDKLNNEMADLTRSQELARSQELEQNRSAAASPTPSQPVVSPAPSTNTNPFFRKPTQPGPAEGPTSGTQSGVQSPTGFLTGAPSPSAFDALFGPAASKPTSPPPVSFNRPEADQTRSISSGRPTPTASPPPVIRSMSPSGGEAPPPPESRQFTPGMLPIHTTGSRTGSVTSSTKAMPPGSAIAPISANHTGPSGEASRGFGSSPFDEDTSSDAATAAQGGTAQSGNTQRPRIVGNPSTMSLMKDAVPGAFPDDSPQKTTPAQSGHPPSNTDFDAAFADFGQPAPKSDGNADVFGPRGGANKSQEDFYPMTEPAEDSSSDDSDDEGFGDNFNTSTPRANGNASTEKHSNEQTAPPAPPSIQTTTAPPLENEQKSPPAYSPREGSNPNFPDEFDGLLPAREDPTASPKPHSVPSGSSAHASTPSGGSSLFPGSATSDVFQDASSRPLSTWDDTPVGPSTTTQTATGPSATSTVKTTAFDEFDDFDDLAEAKPADESSKFDFPDNQSETEFNPTFDSPAASMTTAGMASSQQTPMANSNGFSDFGNKADMESAFANRSTSGSGGGGSSHDWDAIFSGLDSSAPAPAKELSTPTASNGAARAADEAETPKATSPTAATAGRDRPELGRALTTSSEHDDPILKRLTGMGYSREKALDALEKYDYDINKAVDHLTSSA</sequence>
<evidence type="ECO:0000259" key="14">
    <source>
        <dbReference type="PROSITE" id="PS50031"/>
    </source>
</evidence>
<dbReference type="InterPro" id="IPR009060">
    <property type="entry name" value="UBA-like_sf"/>
</dbReference>
<feature type="compositionally biased region" description="Polar residues" evidence="12">
    <location>
        <begin position="937"/>
        <end position="952"/>
    </location>
</feature>
<dbReference type="SMART" id="SM00165">
    <property type="entry name" value="UBA"/>
    <property type="match status" value="1"/>
</dbReference>
<dbReference type="PROSITE" id="PS50222">
    <property type="entry name" value="EF_HAND_2"/>
    <property type="match status" value="2"/>
</dbReference>
<dbReference type="EMBL" id="PTQR01000004">
    <property type="protein sequence ID" value="TKX27538.1"/>
    <property type="molecule type" value="Genomic_DNA"/>
</dbReference>
<feature type="compositionally biased region" description="Polar residues" evidence="12">
    <location>
        <begin position="1182"/>
        <end position="1193"/>
    </location>
</feature>
<dbReference type="SMART" id="SM00027">
    <property type="entry name" value="EH"/>
    <property type="match status" value="3"/>
</dbReference>
<feature type="compositionally biased region" description="Basic and acidic residues" evidence="12">
    <location>
        <begin position="654"/>
        <end position="663"/>
    </location>
</feature>
<feature type="compositionally biased region" description="Polar residues" evidence="12">
    <location>
        <begin position="483"/>
        <end position="505"/>
    </location>
</feature>
<dbReference type="Gene3D" id="1.10.287.1490">
    <property type="match status" value="1"/>
</dbReference>
<dbReference type="GO" id="GO:0003779">
    <property type="term" value="F:actin binding"/>
    <property type="evidence" value="ECO:0007669"/>
    <property type="project" value="UniProtKB-KW"/>
</dbReference>
<evidence type="ECO:0000256" key="10">
    <source>
        <dbReference type="ARBA" id="ARBA00025194"/>
    </source>
</evidence>
<feature type="domain" description="EH" evidence="14">
    <location>
        <begin position="142"/>
        <end position="232"/>
    </location>
</feature>
<keyword evidence="9" id="KW-0963">Cytoplasm</keyword>
<feature type="region of interest" description="Disordered" evidence="12">
    <location>
        <begin position="701"/>
        <end position="1316"/>
    </location>
</feature>
<feature type="compositionally biased region" description="Polar residues" evidence="12">
    <location>
        <begin position="796"/>
        <end position="806"/>
    </location>
</feature>
<keyword evidence="8" id="KW-0009">Actin-binding</keyword>
<accession>A0A4U7B7T6</accession>
<comment type="subunit">
    <text evidence="4">Component of the PAN1 actin cytoskeleton-regulatory complex.</text>
</comment>
<proteinExistence type="predicted"/>
<dbReference type="GO" id="GO:0005509">
    <property type="term" value="F:calcium ion binding"/>
    <property type="evidence" value="ECO:0007669"/>
    <property type="project" value="InterPro"/>
</dbReference>
<evidence type="ECO:0000256" key="12">
    <source>
        <dbReference type="SAM" id="MobiDB-lite"/>
    </source>
</evidence>
<evidence type="ECO:0000256" key="8">
    <source>
        <dbReference type="ARBA" id="ARBA00023203"/>
    </source>
</evidence>
<dbReference type="Gene3D" id="1.10.238.10">
    <property type="entry name" value="EF-hand"/>
    <property type="match status" value="3"/>
</dbReference>
<evidence type="ECO:0000313" key="16">
    <source>
        <dbReference type="EMBL" id="TKX27538.1"/>
    </source>
</evidence>
<feature type="compositionally biased region" description="Low complexity" evidence="12">
    <location>
        <begin position="231"/>
        <end position="248"/>
    </location>
</feature>
<feature type="compositionally biased region" description="Basic and acidic residues" evidence="12">
    <location>
        <begin position="1167"/>
        <end position="1180"/>
    </location>
</feature>
<dbReference type="GO" id="GO:0006897">
    <property type="term" value="P:endocytosis"/>
    <property type="evidence" value="ECO:0007669"/>
    <property type="project" value="UniProtKB-KW"/>
</dbReference>
<dbReference type="SMART" id="SM00054">
    <property type="entry name" value="EFh"/>
    <property type="match status" value="5"/>
</dbReference>
<dbReference type="GO" id="GO:0030479">
    <property type="term" value="C:actin cortical patch"/>
    <property type="evidence" value="ECO:0007669"/>
    <property type="project" value="UniProtKB-SubCell"/>
</dbReference>
<evidence type="ECO:0000256" key="7">
    <source>
        <dbReference type="ARBA" id="ARBA00023054"/>
    </source>
</evidence>
<dbReference type="CDD" id="cd00052">
    <property type="entry name" value="EH"/>
    <property type="match status" value="3"/>
</dbReference>
<feature type="compositionally biased region" description="Polar residues" evidence="12">
    <location>
        <begin position="746"/>
        <end position="758"/>
    </location>
</feature>
<name>A0A4U7B7T6_9PEZI</name>
<dbReference type="SUPFAM" id="SSF47473">
    <property type="entry name" value="EF-hand"/>
    <property type="match status" value="3"/>
</dbReference>
<feature type="domain" description="EH" evidence="14">
    <location>
        <begin position="17"/>
        <end position="93"/>
    </location>
</feature>
<evidence type="ECO:0000313" key="17">
    <source>
        <dbReference type="Proteomes" id="UP000308133"/>
    </source>
</evidence>
<dbReference type="PANTHER" id="PTHR11216">
    <property type="entry name" value="EH DOMAIN"/>
    <property type="match status" value="1"/>
</dbReference>
<protein>
    <submittedName>
        <fullName evidence="16">Putative calcium-binding protein</fullName>
    </submittedName>
</protein>
<feature type="compositionally biased region" description="Low complexity" evidence="12">
    <location>
        <begin position="1132"/>
        <end position="1151"/>
    </location>
</feature>
<dbReference type="InterPro" id="IPR011992">
    <property type="entry name" value="EF-hand-dom_pair"/>
</dbReference>
<feature type="compositionally biased region" description="Polar residues" evidence="12">
    <location>
        <begin position="1010"/>
        <end position="1023"/>
    </location>
</feature>
<feature type="region of interest" description="Disordered" evidence="12">
    <location>
        <begin position="654"/>
        <end position="684"/>
    </location>
</feature>
<dbReference type="GO" id="GO:0010008">
    <property type="term" value="C:endosome membrane"/>
    <property type="evidence" value="ECO:0007669"/>
    <property type="project" value="UniProtKB-SubCell"/>
</dbReference>
<feature type="compositionally biased region" description="Low complexity" evidence="12">
    <location>
        <begin position="1286"/>
        <end position="1296"/>
    </location>
</feature>
<feature type="region of interest" description="Disordered" evidence="12">
    <location>
        <begin position="368"/>
        <end position="470"/>
    </location>
</feature>
<dbReference type="SUPFAM" id="SSF46934">
    <property type="entry name" value="UBA-like"/>
    <property type="match status" value="1"/>
</dbReference>
<feature type="domain" description="UBA" evidence="13">
    <location>
        <begin position="1312"/>
        <end position="1352"/>
    </location>
</feature>
<dbReference type="InterPro" id="IPR002048">
    <property type="entry name" value="EF_hand_dom"/>
</dbReference>
<comment type="caution">
    <text evidence="16">The sequence shown here is derived from an EMBL/GenBank/DDBJ whole genome shotgun (WGS) entry which is preliminary data.</text>
</comment>
<comment type="function">
    <text evidence="10">Component of the PAN1 actin cytoskeleton-regulatory complex required for the internalization of endosomes during actin-coupled endocytosis. The complex links the site of endocytosis to the cell membrane-associated actin cytoskeleton. Mediates uptake of external molecules and vacuolar degradation of plasma membrane proteins. Plays a role in the proper organization of the cell membrane-associated actin cytoskeleton and promotes its destabilization.</text>
</comment>
<dbReference type="InterPro" id="IPR015940">
    <property type="entry name" value="UBA"/>
</dbReference>
<dbReference type="CDD" id="cd14270">
    <property type="entry name" value="UBA"/>
    <property type="match status" value="1"/>
</dbReference>
<evidence type="ECO:0000256" key="1">
    <source>
        <dbReference type="ARBA" id="ARBA00004125"/>
    </source>
</evidence>
<dbReference type="GO" id="GO:0016197">
    <property type="term" value="P:endosomal transport"/>
    <property type="evidence" value="ECO:0007669"/>
    <property type="project" value="TreeGrafter"/>
</dbReference>
<feature type="compositionally biased region" description="Polar residues" evidence="12">
    <location>
        <begin position="452"/>
        <end position="470"/>
    </location>
</feature>
<feature type="compositionally biased region" description="Polar residues" evidence="12">
    <location>
        <begin position="1112"/>
        <end position="1130"/>
    </location>
</feature>
<gene>
    <name evidence="16" type="ORF">C1H76_0376</name>
</gene>
<feature type="compositionally biased region" description="Low complexity" evidence="12">
    <location>
        <begin position="1195"/>
        <end position="1208"/>
    </location>
</feature>
<evidence type="ECO:0000256" key="4">
    <source>
        <dbReference type="ARBA" id="ARBA00011159"/>
    </source>
</evidence>
<feature type="domain" description="EF-hand" evidence="15">
    <location>
        <begin position="174"/>
        <end position="209"/>
    </location>
</feature>
<evidence type="ECO:0000256" key="9">
    <source>
        <dbReference type="ARBA" id="ARBA00023212"/>
    </source>
</evidence>
<evidence type="ECO:0000259" key="15">
    <source>
        <dbReference type="PROSITE" id="PS50222"/>
    </source>
</evidence>
<feature type="compositionally biased region" description="Polar residues" evidence="12">
    <location>
        <begin position="707"/>
        <end position="731"/>
    </location>
</feature>
<organism evidence="16 17">
    <name type="scientific">Elsinoe australis</name>
    <dbReference type="NCBI Taxonomy" id="40998"/>
    <lineage>
        <taxon>Eukaryota</taxon>
        <taxon>Fungi</taxon>
        <taxon>Dikarya</taxon>
        <taxon>Ascomycota</taxon>
        <taxon>Pezizomycotina</taxon>
        <taxon>Dothideomycetes</taxon>
        <taxon>Dothideomycetidae</taxon>
        <taxon>Myriangiales</taxon>
        <taxon>Elsinoaceae</taxon>
        <taxon>Elsinoe</taxon>
    </lineage>
</organism>
<feature type="region of interest" description="Disordered" evidence="12">
    <location>
        <begin position="228"/>
        <end position="278"/>
    </location>
</feature>
<dbReference type="InterPro" id="IPR000261">
    <property type="entry name" value="EH_dom"/>
</dbReference>
<feature type="compositionally biased region" description="Low complexity" evidence="12">
    <location>
        <begin position="892"/>
        <end position="906"/>
    </location>
</feature>
<keyword evidence="9" id="KW-0206">Cytoskeleton</keyword>
<evidence type="ECO:0000256" key="5">
    <source>
        <dbReference type="ARBA" id="ARBA00022583"/>
    </source>
</evidence>
<evidence type="ECO:0000256" key="11">
    <source>
        <dbReference type="SAM" id="Coils"/>
    </source>
</evidence>